<evidence type="ECO:0000313" key="3">
    <source>
        <dbReference type="EMBL" id="QNV39536.1"/>
    </source>
</evidence>
<dbReference type="RefSeq" id="WP_190617053.1">
    <property type="nucleotide sequence ID" value="NZ_CP061538.1"/>
</dbReference>
<sequence length="287" mass="31218">MLSNNAIKFLSRRLIALSATATLALAGCSPVATNQNAPDETKSLTEVLEENPDAVLPTQNDIRVQKTIPYLMASPTTEHFNAKQWQKTSTRIPATQKQLMSDNPLLAEQVNQKCVAYEQLGLGLFSTPGGKFTIQKGERRRIALGQNGIDQLSGYISVFSVADATAAQQLISTLEKNSVDCTEALTQLYPGSEDAFEIHRNPTPSGAPSNPDLTSLSGQYSGDAFGLRVTRVDNFLVSTWFRTTGHHDDSNVMETTDFIHRIAVDKAEKHSSASRSGRSQTATSEQS</sequence>
<gene>
    <name evidence="3" type="ORF">IDM48_09170</name>
</gene>
<protein>
    <recommendedName>
        <fullName evidence="5">Sensor domain-containing protein</fullName>
    </recommendedName>
</protein>
<keyword evidence="4" id="KW-1185">Reference proteome</keyword>
<feature type="compositionally biased region" description="Polar residues" evidence="1">
    <location>
        <begin position="202"/>
        <end position="215"/>
    </location>
</feature>
<feature type="signal peptide" evidence="2">
    <location>
        <begin position="1"/>
        <end position="26"/>
    </location>
</feature>
<evidence type="ECO:0000256" key="1">
    <source>
        <dbReference type="SAM" id="MobiDB-lite"/>
    </source>
</evidence>
<accession>A0A7H2BIP0</accession>
<name>A0A7H2BIP0_9MICC</name>
<feature type="chain" id="PRO_5039377578" description="Sensor domain-containing protein" evidence="2">
    <location>
        <begin position="27"/>
        <end position="287"/>
    </location>
</feature>
<feature type="region of interest" description="Disordered" evidence="1">
    <location>
        <begin position="195"/>
        <end position="215"/>
    </location>
</feature>
<proteinExistence type="predicted"/>
<feature type="compositionally biased region" description="Polar residues" evidence="1">
    <location>
        <begin position="273"/>
        <end position="287"/>
    </location>
</feature>
<evidence type="ECO:0000256" key="2">
    <source>
        <dbReference type="SAM" id="SignalP"/>
    </source>
</evidence>
<dbReference type="EMBL" id="CP061538">
    <property type="protein sequence ID" value="QNV39536.1"/>
    <property type="molecule type" value="Genomic_DNA"/>
</dbReference>
<dbReference type="AlphaFoldDB" id="A0A7H2BIP0"/>
<dbReference type="KEGG" id="rama:IDM48_09170"/>
<organism evidence="3 4">
    <name type="scientific">Rothia amarae</name>
    <dbReference type="NCBI Taxonomy" id="169480"/>
    <lineage>
        <taxon>Bacteria</taxon>
        <taxon>Bacillati</taxon>
        <taxon>Actinomycetota</taxon>
        <taxon>Actinomycetes</taxon>
        <taxon>Micrococcales</taxon>
        <taxon>Micrococcaceae</taxon>
        <taxon>Rothia</taxon>
    </lineage>
</organism>
<evidence type="ECO:0008006" key="5">
    <source>
        <dbReference type="Google" id="ProtNLM"/>
    </source>
</evidence>
<dbReference type="Proteomes" id="UP000516421">
    <property type="component" value="Chromosome"/>
</dbReference>
<evidence type="ECO:0000313" key="4">
    <source>
        <dbReference type="Proteomes" id="UP000516421"/>
    </source>
</evidence>
<feature type="region of interest" description="Disordered" evidence="1">
    <location>
        <begin position="266"/>
        <end position="287"/>
    </location>
</feature>
<keyword evidence="2" id="KW-0732">Signal</keyword>
<reference evidence="3 4" key="1">
    <citation type="submission" date="2020-09" db="EMBL/GenBank/DDBJ databases">
        <title>Investigation of environmental microbe.</title>
        <authorList>
            <person name="Ou Y."/>
            <person name="Kang Q."/>
        </authorList>
    </citation>
    <scope>NUCLEOTIDE SEQUENCE [LARGE SCALE GENOMIC DNA]</scope>
    <source>
        <strain evidence="3 4">KJZ-9</strain>
    </source>
</reference>